<dbReference type="RefSeq" id="XP_018699968.1">
    <property type="nucleotide sequence ID" value="XM_018852865.1"/>
</dbReference>
<evidence type="ECO:0000313" key="6">
    <source>
        <dbReference type="Proteomes" id="UP000076744"/>
    </source>
</evidence>
<protein>
    <recommendedName>
        <fullName evidence="7">Histidine phosphatase superfamily, clade-2</fullName>
    </recommendedName>
</protein>
<dbReference type="Pfam" id="PF00328">
    <property type="entry name" value="His_Phos_2"/>
    <property type="match status" value="1"/>
</dbReference>
<dbReference type="AlphaFoldDB" id="A0A167LBB2"/>
<evidence type="ECO:0000256" key="3">
    <source>
        <dbReference type="SAM" id="Phobius"/>
    </source>
</evidence>
<feature type="transmembrane region" description="Helical" evidence="3">
    <location>
        <begin position="464"/>
        <end position="488"/>
    </location>
</feature>
<dbReference type="PANTHER" id="PTHR11567:SF127">
    <property type="entry name" value="HISTIDINE ACID PHOSPHATASE"/>
    <property type="match status" value="1"/>
</dbReference>
<feature type="signal peptide" evidence="4">
    <location>
        <begin position="1"/>
        <end position="20"/>
    </location>
</feature>
<keyword evidence="3" id="KW-0812">Transmembrane</keyword>
<evidence type="ECO:0000256" key="4">
    <source>
        <dbReference type="SAM" id="SignalP"/>
    </source>
</evidence>
<evidence type="ECO:0000256" key="1">
    <source>
        <dbReference type="ARBA" id="ARBA00005375"/>
    </source>
</evidence>
<accession>A0A167LBB2</accession>
<dbReference type="InterPro" id="IPR029033">
    <property type="entry name" value="His_PPase_superfam"/>
</dbReference>
<dbReference type="PANTHER" id="PTHR11567">
    <property type="entry name" value="ACID PHOSPHATASE-RELATED"/>
    <property type="match status" value="1"/>
</dbReference>
<keyword evidence="3" id="KW-1133">Transmembrane helix</keyword>
<evidence type="ECO:0008006" key="7">
    <source>
        <dbReference type="Google" id="ProtNLM"/>
    </source>
</evidence>
<dbReference type="SUPFAM" id="SSF53254">
    <property type="entry name" value="Phosphoglycerate mutase-like"/>
    <property type="match status" value="1"/>
</dbReference>
<feature type="compositionally biased region" description="Basic and acidic residues" evidence="2">
    <location>
        <begin position="506"/>
        <end position="525"/>
    </location>
</feature>
<gene>
    <name evidence="5" type="ORF">ISF_09262</name>
</gene>
<feature type="compositionally biased region" description="Low complexity" evidence="2">
    <location>
        <begin position="533"/>
        <end position="551"/>
    </location>
</feature>
<keyword evidence="6" id="KW-1185">Reference proteome</keyword>
<comment type="caution">
    <text evidence="5">The sequence shown here is derived from an EMBL/GenBank/DDBJ whole genome shotgun (WGS) entry which is preliminary data.</text>
</comment>
<feature type="chain" id="PRO_5007889796" description="Histidine phosphatase superfamily, clade-2" evidence="4">
    <location>
        <begin position="21"/>
        <end position="574"/>
    </location>
</feature>
<keyword evidence="4" id="KW-0732">Signal</keyword>
<dbReference type="EMBL" id="AZHB01000044">
    <property type="protein sequence ID" value="OAA52879.1"/>
    <property type="molecule type" value="Genomic_DNA"/>
</dbReference>
<evidence type="ECO:0000313" key="5">
    <source>
        <dbReference type="EMBL" id="OAA52879.1"/>
    </source>
</evidence>
<keyword evidence="3" id="KW-0472">Membrane</keyword>
<dbReference type="InterPro" id="IPR000560">
    <property type="entry name" value="His_Pase_clade-2"/>
</dbReference>
<dbReference type="GO" id="GO:0016791">
    <property type="term" value="F:phosphatase activity"/>
    <property type="evidence" value="ECO:0007669"/>
    <property type="project" value="TreeGrafter"/>
</dbReference>
<organism evidence="5 6">
    <name type="scientific">Cordyceps fumosorosea (strain ARSEF 2679)</name>
    <name type="common">Isaria fumosorosea</name>
    <dbReference type="NCBI Taxonomy" id="1081104"/>
    <lineage>
        <taxon>Eukaryota</taxon>
        <taxon>Fungi</taxon>
        <taxon>Dikarya</taxon>
        <taxon>Ascomycota</taxon>
        <taxon>Pezizomycotina</taxon>
        <taxon>Sordariomycetes</taxon>
        <taxon>Hypocreomycetidae</taxon>
        <taxon>Hypocreales</taxon>
        <taxon>Cordycipitaceae</taxon>
        <taxon>Cordyceps</taxon>
    </lineage>
</organism>
<feature type="region of interest" description="Disordered" evidence="2">
    <location>
        <begin position="498"/>
        <end position="574"/>
    </location>
</feature>
<dbReference type="STRING" id="1081104.A0A167LBB2"/>
<proteinExistence type="inferred from homology"/>
<sequence>MTPPTSLLPLLALAVAGAAARPQEDGGSNAVTSTSGKVWAAVAFVNHGETTPFLLSSHPVLTPAGAQQLYRQGQAFRRRYLSAAAGNATTTGAAPIRGLGQNAIDNTQLRVLSQRDEWVAGGAVAFMQALYPPDRTAFNAAAGGQALAENYVAGNTTSYPLDGYQYPQIETLPSTDINSIGIQGHLSCPNWQAASTTNLTTNPTLRAAAQQSASFYTQLLSSAPLRGLLPTDDANLFNAYDIHNLVRYERAHNKTVFDALPNAEATLARLAADAFTVARAKTDPGSSTANDTASVTLTVAGRTLARLVADQLNQTAVATAVPLTLLFGSFQPLMSLFSVTGLLTRDNVLSTALGNVTAPGAAAVFELVSENSGGGTLPKPEDLSVRFVYRPTADANDTFQVFSLFGSGNGGRTIPYLAFRDKMAAIGRDAAAWCAICQPDAATATWCRSLDAASSSGRSQISPAVAGVIGALVMGALVALVVFALCALGGFRLRRRGAAGGGGGGAEKRAGDRDVRYGSEGDAQERVGSWEMRGQPEGQGRAAARAAEQQRNPFDDDAISDVDGAAPVRAREGF</sequence>
<evidence type="ECO:0000256" key="2">
    <source>
        <dbReference type="SAM" id="MobiDB-lite"/>
    </source>
</evidence>
<reference evidence="5 6" key="1">
    <citation type="journal article" date="2016" name="Genome Biol. Evol.">
        <title>Divergent and convergent evolution of fungal pathogenicity.</title>
        <authorList>
            <person name="Shang Y."/>
            <person name="Xiao G."/>
            <person name="Zheng P."/>
            <person name="Cen K."/>
            <person name="Zhan S."/>
            <person name="Wang C."/>
        </authorList>
    </citation>
    <scope>NUCLEOTIDE SEQUENCE [LARGE SCALE GENOMIC DNA]</scope>
    <source>
        <strain evidence="5 6">ARSEF 2679</strain>
    </source>
</reference>
<dbReference type="GeneID" id="30025554"/>
<dbReference type="Proteomes" id="UP000076744">
    <property type="component" value="Unassembled WGS sequence"/>
</dbReference>
<name>A0A167LBB2_CORFA</name>
<comment type="similarity">
    <text evidence="1">Belongs to the histidine acid phosphatase family.</text>
</comment>
<dbReference type="Gene3D" id="3.40.50.1240">
    <property type="entry name" value="Phosphoglycerate mutase-like"/>
    <property type="match status" value="1"/>
</dbReference>
<dbReference type="OrthoDB" id="258392at2759"/>
<dbReference type="InterPro" id="IPR050645">
    <property type="entry name" value="Histidine_acid_phosphatase"/>
</dbReference>